<comment type="subcellular location">
    <subcellularLocation>
        <location evidence="1 8">Cytoplasm</location>
        <location evidence="1 8">Cytoskeleton</location>
        <location evidence="1 8">Spindle pole</location>
    </subcellularLocation>
    <subcellularLocation>
        <location evidence="8">Cytoplasm</location>
        <location evidence="8">Cytoskeleton</location>
    </subcellularLocation>
    <subcellularLocation>
        <location evidence="8">Cytoplasm</location>
    </subcellularLocation>
    <subcellularLocation>
        <location evidence="8">Cytoplasm</location>
        <location evidence="8">Cytoskeleton</location>
        <location evidence="8">Spindle</location>
    </subcellularLocation>
    <text evidence="8">Localizes within the cytoplasm, partially overlapping with microtubules in interphase and to the mitotic spindle and spindle poles during mitosis.</text>
</comment>
<feature type="domain" description="AAA+ ATPase" evidence="10">
    <location>
        <begin position="325"/>
        <end position="484"/>
    </location>
</feature>
<comment type="function">
    <text evidence="8">Severs microtubules in vitro in an ATP-dependent manner. This activity may promote rapid reorganization of cellular microtubule arrays.</text>
</comment>
<dbReference type="EMBL" id="SUNJ01001575">
    <property type="protein sequence ID" value="TPP66640.1"/>
    <property type="molecule type" value="Genomic_DNA"/>
</dbReference>
<dbReference type="Pfam" id="PF00004">
    <property type="entry name" value="AAA"/>
    <property type="match status" value="1"/>
</dbReference>
<dbReference type="SUPFAM" id="SSF52540">
    <property type="entry name" value="P-loop containing nucleoside triphosphate hydrolases"/>
    <property type="match status" value="1"/>
</dbReference>
<dbReference type="InterPro" id="IPR050304">
    <property type="entry name" value="MT-severing_AAA_ATPase"/>
</dbReference>
<comment type="catalytic activity">
    <reaction evidence="8">
        <text>n ATP + n H2O + a microtubule = n ADP + n phosphate + (n+1) alpha/beta tubulin heterodimers.</text>
        <dbReference type="EC" id="5.6.1.1"/>
    </reaction>
</comment>
<dbReference type="SMART" id="SM00667">
    <property type="entry name" value="LisH"/>
    <property type="match status" value="1"/>
</dbReference>
<dbReference type="InterPro" id="IPR003959">
    <property type="entry name" value="ATPase_AAA_core"/>
</dbReference>
<feature type="compositionally biased region" description="Basic and acidic residues" evidence="9">
    <location>
        <begin position="99"/>
        <end position="109"/>
    </location>
</feature>
<dbReference type="InterPro" id="IPR006594">
    <property type="entry name" value="LisH"/>
</dbReference>
<feature type="region of interest" description="Disordered" evidence="9">
    <location>
        <begin position="95"/>
        <end position="205"/>
    </location>
</feature>
<protein>
    <recommendedName>
        <fullName evidence="8">Katanin p60 ATPase-containing subunit A-like 2</fullName>
        <shortName evidence="8">Katanin p60 subunit A-like 2</shortName>
        <ecNumber evidence="8">5.6.1.1</ecNumber>
    </recommendedName>
    <alternativeName>
        <fullName evidence="8">p60 katanin-like 2</fullName>
    </alternativeName>
</protein>
<dbReference type="FunFam" id="1.10.8.60:FF:000048">
    <property type="entry name" value="Katanin p60 ATPase-containing subunit A-like 2"/>
    <property type="match status" value="1"/>
</dbReference>
<dbReference type="InterPro" id="IPR041569">
    <property type="entry name" value="AAA_lid_3"/>
</dbReference>
<evidence type="ECO:0000256" key="2">
    <source>
        <dbReference type="ARBA" id="ARBA00022490"/>
    </source>
</evidence>
<evidence type="ECO:0000256" key="7">
    <source>
        <dbReference type="ARBA" id="ARBA00023235"/>
    </source>
</evidence>
<dbReference type="GO" id="GO:0005737">
    <property type="term" value="C:cytoplasm"/>
    <property type="evidence" value="ECO:0007669"/>
    <property type="project" value="UniProtKB-SubCell"/>
</dbReference>
<evidence type="ECO:0000256" key="5">
    <source>
        <dbReference type="ARBA" id="ARBA00022840"/>
    </source>
</evidence>
<proteinExistence type="inferred from homology"/>
<dbReference type="InterPro" id="IPR027497">
    <property type="entry name" value="Katanin_p60_AL2"/>
</dbReference>
<evidence type="ECO:0000259" key="10">
    <source>
        <dbReference type="SMART" id="SM00382"/>
    </source>
</evidence>
<keyword evidence="3 8" id="KW-0493">Microtubule</keyword>
<dbReference type="GO" id="GO:0005874">
    <property type="term" value="C:microtubule"/>
    <property type="evidence" value="ECO:0007669"/>
    <property type="project" value="UniProtKB-KW"/>
</dbReference>
<dbReference type="Pfam" id="PF17862">
    <property type="entry name" value="AAA_lid_3"/>
    <property type="match status" value="1"/>
</dbReference>
<dbReference type="GO" id="GO:0016887">
    <property type="term" value="F:ATP hydrolysis activity"/>
    <property type="evidence" value="ECO:0007669"/>
    <property type="project" value="InterPro"/>
</dbReference>
<dbReference type="InterPro" id="IPR003593">
    <property type="entry name" value="AAA+_ATPase"/>
</dbReference>
<dbReference type="STRING" id="46835.A0A504ZBM3"/>
<name>A0A504ZBM3_FASGI</name>
<dbReference type="PANTHER" id="PTHR23074:SF78">
    <property type="entry name" value="KATANIN P60 ATPASE-CONTAINING SUBUNIT A-LIKE 2"/>
    <property type="match status" value="1"/>
</dbReference>
<evidence type="ECO:0000256" key="3">
    <source>
        <dbReference type="ARBA" id="ARBA00022701"/>
    </source>
</evidence>
<evidence type="ECO:0000256" key="6">
    <source>
        <dbReference type="ARBA" id="ARBA00023212"/>
    </source>
</evidence>
<dbReference type="EC" id="5.6.1.1" evidence="8"/>
<dbReference type="InterPro" id="IPR027417">
    <property type="entry name" value="P-loop_NTPase"/>
</dbReference>
<sequence length="601" mass="66977">MSDFTYQTIRSANQAREAEEQRNEARKKNLLILVMHYLSEEGYVESAQSLSRETNLDFRRYEVCDNVDLETVLLEYESYYFVKFHKYPRITKKMPVEPADPRAARRRSEQSMNRRKTTLPQINSHQIPSSDVLPSPTALTANNTLETGAIRKKNKRKPSTEDSNTSNVNGLLGLSVDGKPDGSQRSAINSGRVPRGHGSCASAGVSHCTGQLQQMRDGKDASKRTFPQQIIDFRSLINHETRLGSEEQRGLTENQERILKPIGGYAGYTGEWRDLALTISREIFLQNPDVRWDDIIGLSSAKRLVKEAVVYPIKYPQLFAGILSPWKGLLLYGPPGTGKTLLAKAVATECNTTFFNISASTIVSKWRGDSEKLVRVLFELARFHAPSTIFLDELDSLMSQRGSISGATACSGGLGAGSGGNVGGGGGGEHEGSRRMKTELLMQMDGLAKSDDLVFLLAASNLPWELDHAMLRRLEKRILVDLPNKEARLRMFEIFLPSTIDSSHSGGLQLKCQIDYDLVAELTEGYSGSDIRLVCKEAAMRVVRKIFDILEGHTKEDHPERHIHLDPVLTEDVQAAIASTMPSARQLAEKYQEWQRQFGSS</sequence>
<dbReference type="SMART" id="SM00382">
    <property type="entry name" value="AAA"/>
    <property type="match status" value="1"/>
</dbReference>
<keyword evidence="6 8" id="KW-0206">Cytoskeleton</keyword>
<gene>
    <name evidence="8" type="primary">KATNAL2</name>
    <name evidence="11" type="ORF">FGIG_08323</name>
</gene>
<reference evidence="11 12" key="1">
    <citation type="submission" date="2019-04" db="EMBL/GenBank/DDBJ databases">
        <title>Annotation for the trematode Fasciola gigantica.</title>
        <authorList>
            <person name="Choi Y.-J."/>
        </authorList>
    </citation>
    <scope>NUCLEOTIDE SEQUENCE [LARGE SCALE GENOMIC DNA]</scope>
    <source>
        <strain evidence="11">Uganda_cow_1</strain>
    </source>
</reference>
<dbReference type="PROSITE" id="PS50896">
    <property type="entry name" value="LISH"/>
    <property type="match status" value="1"/>
</dbReference>
<dbReference type="HAMAP" id="MF_03025">
    <property type="entry name" value="Katanin_p60_AL2"/>
    <property type="match status" value="1"/>
</dbReference>
<accession>A0A504ZBM3</accession>
<keyword evidence="2 8" id="KW-0963">Cytoplasm</keyword>
<evidence type="ECO:0000256" key="8">
    <source>
        <dbReference type="HAMAP-Rule" id="MF_03025"/>
    </source>
</evidence>
<dbReference type="Gene3D" id="1.10.8.60">
    <property type="match status" value="1"/>
</dbReference>
<keyword evidence="5 8" id="KW-0067">ATP-binding</keyword>
<keyword evidence="12" id="KW-1185">Reference proteome</keyword>
<feature type="compositionally biased region" description="Polar residues" evidence="9">
    <location>
        <begin position="137"/>
        <end position="146"/>
    </location>
</feature>
<dbReference type="GO" id="GO:0008017">
    <property type="term" value="F:microtubule binding"/>
    <property type="evidence" value="ECO:0007669"/>
    <property type="project" value="UniProtKB-UniRule"/>
</dbReference>
<comment type="similarity">
    <text evidence="8">Belongs to the AAA ATPase family. Katanin p60 subunit A1 subfamily. A-like 2 sub-subfamily.</text>
</comment>
<dbReference type="OrthoDB" id="191529at2759"/>
<dbReference type="GO" id="GO:0051013">
    <property type="term" value="P:microtubule severing"/>
    <property type="evidence" value="ECO:0007669"/>
    <property type="project" value="UniProtKB-UniRule"/>
</dbReference>
<dbReference type="Pfam" id="PF08513">
    <property type="entry name" value="LisH"/>
    <property type="match status" value="1"/>
</dbReference>
<dbReference type="Gene3D" id="3.40.50.300">
    <property type="entry name" value="P-loop containing nucleotide triphosphate hydrolases"/>
    <property type="match status" value="1"/>
</dbReference>
<dbReference type="GO" id="GO:0005524">
    <property type="term" value="F:ATP binding"/>
    <property type="evidence" value="ECO:0007669"/>
    <property type="project" value="UniProtKB-KW"/>
</dbReference>
<organism evidence="11 12">
    <name type="scientific">Fasciola gigantica</name>
    <name type="common">Giant liver fluke</name>
    <dbReference type="NCBI Taxonomy" id="46835"/>
    <lineage>
        <taxon>Eukaryota</taxon>
        <taxon>Metazoa</taxon>
        <taxon>Spiralia</taxon>
        <taxon>Lophotrochozoa</taxon>
        <taxon>Platyhelminthes</taxon>
        <taxon>Trematoda</taxon>
        <taxon>Digenea</taxon>
        <taxon>Plagiorchiida</taxon>
        <taxon>Echinostomata</taxon>
        <taxon>Echinostomatoidea</taxon>
        <taxon>Fasciolidae</taxon>
        <taxon>Fasciola</taxon>
    </lineage>
</organism>
<feature type="binding site" evidence="8">
    <location>
        <begin position="333"/>
        <end position="340"/>
    </location>
    <ligand>
        <name>ATP</name>
        <dbReference type="ChEBI" id="CHEBI:30616"/>
    </ligand>
</feature>
<dbReference type="AlphaFoldDB" id="A0A504ZBM3"/>
<evidence type="ECO:0000313" key="12">
    <source>
        <dbReference type="Proteomes" id="UP000316759"/>
    </source>
</evidence>
<feature type="compositionally biased region" description="Polar residues" evidence="9">
    <location>
        <begin position="118"/>
        <end position="129"/>
    </location>
</feature>
<evidence type="ECO:0000313" key="11">
    <source>
        <dbReference type="EMBL" id="TPP66640.1"/>
    </source>
</evidence>
<dbReference type="Proteomes" id="UP000316759">
    <property type="component" value="Unassembled WGS sequence"/>
</dbReference>
<comment type="caution">
    <text evidence="11">The sequence shown here is derived from an EMBL/GenBank/DDBJ whole genome shotgun (WGS) entry which is preliminary data.</text>
</comment>
<keyword evidence="4 8" id="KW-0547">Nucleotide-binding</keyword>
<dbReference type="GO" id="GO:0000922">
    <property type="term" value="C:spindle pole"/>
    <property type="evidence" value="ECO:0007669"/>
    <property type="project" value="UniProtKB-SubCell"/>
</dbReference>
<dbReference type="PANTHER" id="PTHR23074">
    <property type="entry name" value="AAA DOMAIN-CONTAINING"/>
    <property type="match status" value="1"/>
</dbReference>
<dbReference type="GO" id="GO:0008568">
    <property type="term" value="F:microtubule severing ATPase activity"/>
    <property type="evidence" value="ECO:0007669"/>
    <property type="project" value="UniProtKB-EC"/>
</dbReference>
<evidence type="ECO:0000256" key="1">
    <source>
        <dbReference type="ARBA" id="ARBA00004647"/>
    </source>
</evidence>
<evidence type="ECO:0000256" key="9">
    <source>
        <dbReference type="SAM" id="MobiDB-lite"/>
    </source>
</evidence>
<dbReference type="FunFam" id="3.40.50.300:FF:002850">
    <property type="entry name" value="Katanin p60 ATPase-containing subunit A-like 2"/>
    <property type="match status" value="1"/>
</dbReference>
<keyword evidence="7 8" id="KW-0413">Isomerase</keyword>
<evidence type="ECO:0000256" key="4">
    <source>
        <dbReference type="ARBA" id="ARBA00022741"/>
    </source>
</evidence>